<keyword evidence="1" id="KW-0732">Signal</keyword>
<dbReference type="PANTHER" id="PTHR34987">
    <property type="entry name" value="C, PUTATIVE (AFU_ORTHOLOGUE AFUA_3G02880)-RELATED"/>
    <property type="match status" value="1"/>
</dbReference>
<dbReference type="InterPro" id="IPR031728">
    <property type="entry name" value="GlcAase_C"/>
</dbReference>
<dbReference type="Gene3D" id="3.20.20.80">
    <property type="entry name" value="Glycosidases"/>
    <property type="match status" value="1"/>
</dbReference>
<reference evidence="4 5" key="1">
    <citation type="submission" date="2024-07" db="EMBL/GenBank/DDBJ databases">
        <title>Section-level genome sequencing and comparative genomics of Aspergillus sections Usti and Cavernicolus.</title>
        <authorList>
            <consortium name="Lawrence Berkeley National Laboratory"/>
            <person name="Nybo J.L."/>
            <person name="Vesth T.C."/>
            <person name="Theobald S."/>
            <person name="Frisvad J.C."/>
            <person name="Larsen T.O."/>
            <person name="Kjaerboelling I."/>
            <person name="Rothschild-Mancinelli K."/>
            <person name="Lyhne E.K."/>
            <person name="Kogle M.E."/>
            <person name="Barry K."/>
            <person name="Clum A."/>
            <person name="Na H."/>
            <person name="Ledsgaard L."/>
            <person name="Lin J."/>
            <person name="Lipzen A."/>
            <person name="Kuo A."/>
            <person name="Riley R."/>
            <person name="Mondo S."/>
            <person name="LaButti K."/>
            <person name="Haridas S."/>
            <person name="Pangalinan J."/>
            <person name="Salamov A.A."/>
            <person name="Simmons B.A."/>
            <person name="Magnuson J.K."/>
            <person name="Chen J."/>
            <person name="Drula E."/>
            <person name="Henrissat B."/>
            <person name="Wiebenga A."/>
            <person name="Lubbers R.J."/>
            <person name="Gomes A.C."/>
            <person name="Makela M.R."/>
            <person name="Stajich J."/>
            <person name="Grigoriev I.V."/>
            <person name="Mortensen U.H."/>
            <person name="De vries R.P."/>
            <person name="Baker S.E."/>
            <person name="Andersen M.R."/>
        </authorList>
    </citation>
    <scope>NUCLEOTIDE SEQUENCE [LARGE SCALE GENOMIC DNA]</scope>
    <source>
        <strain evidence="4 5">CBS 600.67</strain>
    </source>
</reference>
<comment type="caution">
    <text evidence="4">The sequence shown here is derived from an EMBL/GenBank/DDBJ whole genome shotgun (WGS) entry which is preliminary data.</text>
</comment>
<evidence type="ECO:0000256" key="1">
    <source>
        <dbReference type="SAM" id="SignalP"/>
    </source>
</evidence>
<dbReference type="SUPFAM" id="SSF48208">
    <property type="entry name" value="Six-hairpin glycosidases"/>
    <property type="match status" value="1"/>
</dbReference>
<dbReference type="Pfam" id="PF17389">
    <property type="entry name" value="Bac_rhamnosid6H"/>
    <property type="match status" value="1"/>
</dbReference>
<protein>
    <recommendedName>
        <fullName evidence="6">Six-hairpin glycosidase-like protein</fullName>
    </recommendedName>
</protein>
<organism evidence="4 5">
    <name type="scientific">Aspergillus cavernicola</name>
    <dbReference type="NCBI Taxonomy" id="176166"/>
    <lineage>
        <taxon>Eukaryota</taxon>
        <taxon>Fungi</taxon>
        <taxon>Dikarya</taxon>
        <taxon>Ascomycota</taxon>
        <taxon>Pezizomycotina</taxon>
        <taxon>Eurotiomycetes</taxon>
        <taxon>Eurotiomycetidae</taxon>
        <taxon>Eurotiales</taxon>
        <taxon>Aspergillaceae</taxon>
        <taxon>Aspergillus</taxon>
        <taxon>Aspergillus subgen. Nidulantes</taxon>
    </lineage>
</organism>
<dbReference type="Gene3D" id="1.50.10.10">
    <property type="match status" value="1"/>
</dbReference>
<sequence>MISKLSVAWLLSHAAAGAIALSFNIPNSPPANASKQISAAPVGVSLEFFTFPAYITDVAATSTCLENLKDLTGVWPPMRIGGTTQDRATYDASSANAVTYSVSDPADAPATLTYGPSFISLAAEYSGSVVLGLNRRLNDIANTISAASLAVREMGNLNAIELGNEPNFFTSSDPIANGASWTASADYASQVNWQDAVCGNLSATEIISAGVYFGTSPMSIQGLSAVEGDANSYVKDYCSHNYPQSSNTANLASLMSHSAIASQISPFAADVAAATAMDKPHVFGETNSATQGGGGISPTFGAALWIVDYVMQTVLMGTEALYFHQGTIGNCQYCWWGRYTTGAPYYGAYFATMALANADQIAPLDDATTSLAAYAIYQDDRPVRVLLYNSEYYTSGTRSSQSYTLTGLPSTSTTVTAKRLTAPYSTSRVDQGEGPTLGGQTFGNGDCVVLGEEVFETVAVEGGEASFVVGASEALLTINTLQANWIWTPNWTDSPSLHNNTNPNNTAGQIVHFIHRPFTLSSPPKRALLHFSADTRYKLFVNGARVAVGPSRSSPAIWYYDTLDIAPWLRVGENEVRFDVVRYFAAVRGGVPFQRTALPGLTVVGGVEVSDGEEREVVRLDSGGEGWEGRVDNGITFPMGLVDDVFLHINERIEAPTELAPVVTPAVYGIKTLNGELPPWRLRPRSIPMYEECRVGVDTVRSCQSTVSTQEWATWLAGGEGVTLPGESSHTIEIQADVHSTAFLRWTLQAAKPSSIRMKVTYSEGYELEPRAYPFFRTKADRLDAVNGYLIGPFDEVVLDLLDAEAVTYEPFWFRTFRIMRFEFTVGPEPVTLTAFEATQVNYPLAVKASWEDPGDPDGKRIWDVSIRTMRNCMFDGYSDCPFYEQLQYSGDSRQVGLFHYLLSGDDRLMRQAITNFAASTTSEGLTQSRFPSHVPQVIAGFSLYWILQISDHHLFFGDSPFTRSLLPRIDGVLEFFHAHIDPLGLVSNLPQDIWQYVDWVSTWGATPSHPDKGVPTSGRASNRHTYFSLLYAYVLQQTAHLVRALNRPGHALEYESRARALQSAIQTHCYDGHFFTDSTADIADETAYSQHCQIFAVLSGTAPPSESPRLLSESLTNPRFSKCSYMMRFYALRALSLTGNNLYETFWPETLSPWRSMLTHNLTTWEEDDVRQRSDCHAWGSVPIYEFCTEVAGILPLAPGCRKVLFKPRLGLTENLKARVALGKGNVASVQWSALGEAEGGRKVQVIFEREVEVVSCLPGGEEVEHGVVREVELVWGLKS</sequence>
<accession>A0ABR4I7G0</accession>
<dbReference type="PANTHER" id="PTHR34987:SF2">
    <property type="entry name" value="B, PUTATIVE (AFU_ORTHOLOGUE AFUA_7G05040)-RELATED"/>
    <property type="match status" value="1"/>
</dbReference>
<dbReference type="Gene3D" id="2.60.120.260">
    <property type="entry name" value="Galactose-binding domain-like"/>
    <property type="match status" value="1"/>
</dbReference>
<feature type="domain" description="Alpha-L-rhamnosidase six-hairpin glycosidase" evidence="3">
    <location>
        <begin position="857"/>
        <end position="1183"/>
    </location>
</feature>
<evidence type="ECO:0000259" key="2">
    <source>
        <dbReference type="Pfam" id="PF16862"/>
    </source>
</evidence>
<dbReference type="Gene3D" id="2.60.40.1180">
    <property type="entry name" value="Golgi alpha-mannosidase II"/>
    <property type="match status" value="1"/>
</dbReference>
<dbReference type="Pfam" id="PF16862">
    <property type="entry name" value="Glyco_hydro_79C"/>
    <property type="match status" value="1"/>
</dbReference>
<dbReference type="InterPro" id="IPR017853">
    <property type="entry name" value="GH"/>
</dbReference>
<dbReference type="InterPro" id="IPR013780">
    <property type="entry name" value="Glyco_hydro_b"/>
</dbReference>
<dbReference type="Gene3D" id="2.60.420.10">
    <property type="entry name" value="Maltose phosphorylase, domain 3"/>
    <property type="match status" value="1"/>
</dbReference>
<proteinExistence type="predicted"/>
<feature type="domain" description="Beta-glucuronidase C-terminal" evidence="2">
    <location>
        <begin position="373"/>
        <end position="476"/>
    </location>
</feature>
<dbReference type="InterPro" id="IPR035396">
    <property type="entry name" value="Bac_rhamnosid6H"/>
</dbReference>
<dbReference type="Proteomes" id="UP001610335">
    <property type="component" value="Unassembled WGS sequence"/>
</dbReference>
<gene>
    <name evidence="4" type="ORF">BDW59DRAFT_180787</name>
</gene>
<dbReference type="SUPFAM" id="SSF49785">
    <property type="entry name" value="Galactose-binding domain-like"/>
    <property type="match status" value="1"/>
</dbReference>
<keyword evidence="5" id="KW-1185">Reference proteome</keyword>
<dbReference type="EMBL" id="JBFXLS010000055">
    <property type="protein sequence ID" value="KAL2823214.1"/>
    <property type="molecule type" value="Genomic_DNA"/>
</dbReference>
<evidence type="ECO:0008006" key="6">
    <source>
        <dbReference type="Google" id="ProtNLM"/>
    </source>
</evidence>
<evidence type="ECO:0000313" key="5">
    <source>
        <dbReference type="Proteomes" id="UP001610335"/>
    </source>
</evidence>
<dbReference type="SUPFAM" id="SSF51445">
    <property type="entry name" value="(Trans)glycosidases"/>
    <property type="match status" value="1"/>
</dbReference>
<evidence type="ECO:0000313" key="4">
    <source>
        <dbReference type="EMBL" id="KAL2823214.1"/>
    </source>
</evidence>
<feature type="signal peptide" evidence="1">
    <location>
        <begin position="1"/>
        <end position="20"/>
    </location>
</feature>
<name>A0ABR4I7G0_9EURO</name>
<feature type="chain" id="PRO_5047129398" description="Six-hairpin glycosidase-like protein" evidence="1">
    <location>
        <begin position="21"/>
        <end position="1281"/>
    </location>
</feature>
<dbReference type="InterPro" id="IPR012341">
    <property type="entry name" value="6hp_glycosidase-like_sf"/>
</dbReference>
<dbReference type="InterPro" id="IPR008979">
    <property type="entry name" value="Galactose-bd-like_sf"/>
</dbReference>
<dbReference type="InterPro" id="IPR008928">
    <property type="entry name" value="6-hairpin_glycosidase_sf"/>
</dbReference>
<evidence type="ECO:0000259" key="3">
    <source>
        <dbReference type="Pfam" id="PF17389"/>
    </source>
</evidence>